<keyword evidence="2" id="KW-1185">Reference proteome</keyword>
<dbReference type="InterPro" id="IPR016024">
    <property type="entry name" value="ARM-type_fold"/>
</dbReference>
<evidence type="ECO:0000313" key="2">
    <source>
        <dbReference type="Proteomes" id="UP001501470"/>
    </source>
</evidence>
<dbReference type="RefSeq" id="WP_344511780.1">
    <property type="nucleotide sequence ID" value="NZ_BAAAQD010000029.1"/>
</dbReference>
<dbReference type="InterPro" id="IPR011989">
    <property type="entry name" value="ARM-like"/>
</dbReference>
<dbReference type="Proteomes" id="UP001501470">
    <property type="component" value="Unassembled WGS sequence"/>
</dbReference>
<proteinExistence type="predicted"/>
<gene>
    <name evidence="1" type="ORF">GCM10009827_097230</name>
</gene>
<evidence type="ECO:0008006" key="3">
    <source>
        <dbReference type="Google" id="ProtNLM"/>
    </source>
</evidence>
<organism evidence="1 2">
    <name type="scientific">Dactylosporangium maewongense</name>
    <dbReference type="NCBI Taxonomy" id="634393"/>
    <lineage>
        <taxon>Bacteria</taxon>
        <taxon>Bacillati</taxon>
        <taxon>Actinomycetota</taxon>
        <taxon>Actinomycetes</taxon>
        <taxon>Micromonosporales</taxon>
        <taxon>Micromonosporaceae</taxon>
        <taxon>Dactylosporangium</taxon>
    </lineage>
</organism>
<accession>A0ABP4NHG4</accession>
<dbReference type="Pfam" id="PF13646">
    <property type="entry name" value="HEAT_2"/>
    <property type="match status" value="1"/>
</dbReference>
<sequence length="290" mass="30099">MLEGLDEVDWSMYRGAYGPCTEAPDILRAMASPDPEAARQGHFGFASSFWNQETVYPVTVQVVPFLIELATADGVHERDQLLQMLGALTDPEQCDGPDAPAVRQAVVAGSVALLPQADDPDPSVRAAAAYVLGRCGGHTVGALRRRWDTETDPEVRAELLLAIAHNGGASGELLWAAAAEAGLEPAAVALAYAKAGLPLPPATVAAVAGSFAAGSWHTPWSVRGGLARGHGTVRRGVRRRACRRLAAHRTAWASAPGTCLAHSVPGEPVCAGGVDAAAARAADGPGRRGR</sequence>
<dbReference type="Gene3D" id="1.25.10.10">
    <property type="entry name" value="Leucine-rich Repeat Variant"/>
    <property type="match status" value="1"/>
</dbReference>
<dbReference type="EMBL" id="BAAAQD010000029">
    <property type="protein sequence ID" value="GAA1560519.1"/>
    <property type="molecule type" value="Genomic_DNA"/>
</dbReference>
<reference evidence="2" key="1">
    <citation type="journal article" date="2019" name="Int. J. Syst. Evol. Microbiol.">
        <title>The Global Catalogue of Microorganisms (GCM) 10K type strain sequencing project: providing services to taxonomists for standard genome sequencing and annotation.</title>
        <authorList>
            <consortium name="The Broad Institute Genomics Platform"/>
            <consortium name="The Broad Institute Genome Sequencing Center for Infectious Disease"/>
            <person name="Wu L."/>
            <person name="Ma J."/>
        </authorList>
    </citation>
    <scope>NUCLEOTIDE SEQUENCE [LARGE SCALE GENOMIC DNA]</scope>
    <source>
        <strain evidence="2">JCM 15933</strain>
    </source>
</reference>
<evidence type="ECO:0000313" key="1">
    <source>
        <dbReference type="EMBL" id="GAA1560519.1"/>
    </source>
</evidence>
<name>A0ABP4NHG4_9ACTN</name>
<dbReference type="SUPFAM" id="SSF48371">
    <property type="entry name" value="ARM repeat"/>
    <property type="match status" value="1"/>
</dbReference>
<comment type="caution">
    <text evidence="1">The sequence shown here is derived from an EMBL/GenBank/DDBJ whole genome shotgun (WGS) entry which is preliminary data.</text>
</comment>
<protein>
    <recommendedName>
        <fullName evidence="3">HEAT repeat protein</fullName>
    </recommendedName>
</protein>